<dbReference type="EMBL" id="CAJVPG010000333">
    <property type="protein sequence ID" value="CAG8396542.1"/>
    <property type="molecule type" value="Genomic_DNA"/>
</dbReference>
<evidence type="ECO:0000313" key="3">
    <source>
        <dbReference type="EMBL" id="CAG8396542.1"/>
    </source>
</evidence>
<dbReference type="AlphaFoldDB" id="A0A9W4NR07"/>
<accession>A0A9W4NR07</accession>
<sequence>MSHHTSTEEHDQTSSYERLPRLSISSHSDHRATSQSSPSSSGPLSLDQTPSRSPYASNPPTLSPSDVQASDRSLASDTWIYEGVAMVFSVLCIIATITVLRVYEHKARPSLAYGITLNAIISILATGSKSSLLFVIGECIGQLKWVWFYKGKKKELVDMQLFDSASRGPMGSLIVAFKHRGRSFVSLGAFILVFTLVIDPFMQQVLVYPIRPTVIATNSHRAAAKQAVYMLQGTLGKPMAAIVSAGVWSDDFEVTPSCPSGNCTWPAFQSMGMCNQCEELTPKASLKCDDSWGNSTTKGDWGWYGLFCYIDIGQGNSGKFYVNTRNGFFREDWLATMDYPEDLVWSPYTLTRYIDNFTYVGVRNPQAVVAHAKIGLASNHTTGLSPLSDIEKTLKVMAVTQCALAICSRTYQIAVTNGITSINVSSPNYGQILNNSDSTSTQNRLCWKPDSGDFTPVPRIVDIANDWASGELWANRSTFSFCPASTYNLGLDGESTRNLHIDNTSAIWRQSRSYAIYTHANMPKISMTGLRTVMKGIAASYTKDALTASEYTIGGTIITTEVYVRVKWLWVIFPAVLTVLGVIFFISTILVNRGHKLDLWKSSIMALLFHGLDVWEEKAGDGPSRVSQMEKTAQQIKVNLRASDDHNTLMLDRS</sequence>
<evidence type="ECO:0000313" key="4">
    <source>
        <dbReference type="Proteomes" id="UP001152649"/>
    </source>
</evidence>
<feature type="compositionally biased region" description="Low complexity" evidence="1">
    <location>
        <begin position="34"/>
        <end position="46"/>
    </location>
</feature>
<keyword evidence="2" id="KW-0472">Membrane</keyword>
<keyword evidence="2" id="KW-1133">Transmembrane helix</keyword>
<comment type="caution">
    <text evidence="3">The sequence shown here is derived from an EMBL/GenBank/DDBJ whole genome shotgun (WGS) entry which is preliminary data.</text>
</comment>
<reference evidence="3" key="1">
    <citation type="submission" date="2021-07" db="EMBL/GenBank/DDBJ databases">
        <authorList>
            <person name="Branca A.L. A."/>
        </authorList>
    </citation>
    <scope>NUCLEOTIDE SEQUENCE</scope>
</reference>
<organism evidence="3 4">
    <name type="scientific">Penicillium salamii</name>
    <dbReference type="NCBI Taxonomy" id="1612424"/>
    <lineage>
        <taxon>Eukaryota</taxon>
        <taxon>Fungi</taxon>
        <taxon>Dikarya</taxon>
        <taxon>Ascomycota</taxon>
        <taxon>Pezizomycotina</taxon>
        <taxon>Eurotiomycetes</taxon>
        <taxon>Eurotiomycetidae</taxon>
        <taxon>Eurotiales</taxon>
        <taxon>Aspergillaceae</taxon>
        <taxon>Penicillium</taxon>
    </lineage>
</organism>
<dbReference type="OrthoDB" id="5242705at2759"/>
<evidence type="ECO:0000256" key="2">
    <source>
        <dbReference type="SAM" id="Phobius"/>
    </source>
</evidence>
<feature type="transmembrane region" description="Helical" evidence="2">
    <location>
        <begin position="184"/>
        <end position="202"/>
    </location>
</feature>
<gene>
    <name evidence="3" type="ORF">PSALAMII_LOCUS7356</name>
</gene>
<evidence type="ECO:0000256" key="1">
    <source>
        <dbReference type="SAM" id="MobiDB-lite"/>
    </source>
</evidence>
<feature type="compositionally biased region" description="Polar residues" evidence="1">
    <location>
        <begin position="47"/>
        <end position="69"/>
    </location>
</feature>
<dbReference type="PANTHER" id="PTHR35394">
    <property type="entry name" value="DUF3176 DOMAIN-CONTAINING PROTEIN"/>
    <property type="match status" value="1"/>
</dbReference>
<dbReference type="InterPro" id="IPR021514">
    <property type="entry name" value="DUF3176"/>
</dbReference>
<feature type="compositionally biased region" description="Basic and acidic residues" evidence="1">
    <location>
        <begin position="1"/>
        <end position="12"/>
    </location>
</feature>
<proteinExistence type="predicted"/>
<dbReference type="Pfam" id="PF11374">
    <property type="entry name" value="DUF3176"/>
    <property type="match status" value="1"/>
</dbReference>
<keyword evidence="2" id="KW-0812">Transmembrane</keyword>
<name>A0A9W4NR07_9EURO</name>
<keyword evidence="4" id="KW-1185">Reference proteome</keyword>
<dbReference type="Proteomes" id="UP001152649">
    <property type="component" value="Unassembled WGS sequence"/>
</dbReference>
<feature type="region of interest" description="Disordered" evidence="1">
    <location>
        <begin position="1"/>
        <end position="69"/>
    </location>
</feature>
<protein>
    <submittedName>
        <fullName evidence="3">Uncharacterized protein</fullName>
    </submittedName>
</protein>
<feature type="transmembrane region" description="Helical" evidence="2">
    <location>
        <begin position="110"/>
        <end position="126"/>
    </location>
</feature>
<feature type="transmembrane region" description="Helical" evidence="2">
    <location>
        <begin position="568"/>
        <end position="591"/>
    </location>
</feature>
<feature type="transmembrane region" description="Helical" evidence="2">
    <location>
        <begin position="79"/>
        <end position="103"/>
    </location>
</feature>
<dbReference type="PANTHER" id="PTHR35394:SF5">
    <property type="entry name" value="DUF3176 DOMAIN-CONTAINING PROTEIN"/>
    <property type="match status" value="1"/>
</dbReference>